<evidence type="ECO:0000259" key="2">
    <source>
        <dbReference type="PROSITE" id="PS50994"/>
    </source>
</evidence>
<dbReference type="PANTHER" id="PTHR47331:SF2">
    <property type="match status" value="1"/>
</dbReference>
<reference evidence="4" key="1">
    <citation type="journal article" date="2015" name="Nat. Genet.">
        <title>The genome and transcriptome of the zoonotic hookworm Ancylostoma ceylanicum identify infection-specific gene families.</title>
        <authorList>
            <person name="Schwarz E.M."/>
            <person name="Hu Y."/>
            <person name="Antoshechkin I."/>
            <person name="Miller M.M."/>
            <person name="Sternberg P.W."/>
            <person name="Aroian R.V."/>
        </authorList>
    </citation>
    <scope>NUCLEOTIDE SEQUENCE</scope>
    <source>
        <strain evidence="4">HY135</strain>
    </source>
</reference>
<dbReference type="EMBL" id="JARK01001369">
    <property type="protein sequence ID" value="EYC16490.1"/>
    <property type="molecule type" value="Genomic_DNA"/>
</dbReference>
<accession>A0A016UMT3</accession>
<dbReference type="InterPro" id="IPR036397">
    <property type="entry name" value="RNaseH_sf"/>
</dbReference>
<keyword evidence="4" id="KW-1185">Reference proteome</keyword>
<comment type="caution">
    <text evidence="3">The sequence shown here is derived from an EMBL/GenBank/DDBJ whole genome shotgun (WGS) entry which is preliminary data.</text>
</comment>
<name>A0A016UMT3_9BILA</name>
<dbReference type="Proteomes" id="UP000024635">
    <property type="component" value="Unassembled WGS sequence"/>
</dbReference>
<dbReference type="GO" id="GO:0003676">
    <property type="term" value="F:nucleic acid binding"/>
    <property type="evidence" value="ECO:0007669"/>
    <property type="project" value="InterPro"/>
</dbReference>
<dbReference type="SUPFAM" id="SSF53098">
    <property type="entry name" value="Ribonuclease H-like"/>
    <property type="match status" value="1"/>
</dbReference>
<dbReference type="STRING" id="53326.A0A016UMT3"/>
<proteinExistence type="predicted"/>
<dbReference type="InterPro" id="IPR012337">
    <property type="entry name" value="RNaseH-like_sf"/>
</dbReference>
<evidence type="ECO:0000256" key="1">
    <source>
        <dbReference type="SAM" id="MobiDB-lite"/>
    </source>
</evidence>
<dbReference type="PROSITE" id="PS50994">
    <property type="entry name" value="INTEGRASE"/>
    <property type="match status" value="1"/>
</dbReference>
<feature type="domain" description="Integrase catalytic" evidence="2">
    <location>
        <begin position="1"/>
        <end position="207"/>
    </location>
</feature>
<organism evidence="3 4">
    <name type="scientific">Ancylostoma ceylanicum</name>
    <dbReference type="NCBI Taxonomy" id="53326"/>
    <lineage>
        <taxon>Eukaryota</taxon>
        <taxon>Metazoa</taxon>
        <taxon>Ecdysozoa</taxon>
        <taxon>Nematoda</taxon>
        <taxon>Chromadorea</taxon>
        <taxon>Rhabditida</taxon>
        <taxon>Rhabditina</taxon>
        <taxon>Rhabditomorpha</taxon>
        <taxon>Strongyloidea</taxon>
        <taxon>Ancylostomatidae</taxon>
        <taxon>Ancylostomatinae</taxon>
        <taxon>Ancylostoma</taxon>
    </lineage>
</organism>
<dbReference type="OrthoDB" id="8019190at2759"/>
<protein>
    <recommendedName>
        <fullName evidence="2">Integrase catalytic domain-containing protein</fullName>
    </recommendedName>
</protein>
<dbReference type="AlphaFoldDB" id="A0A016UMT3"/>
<sequence>MGPIVIRLTTGEDKKRYVALYTCLVIRLVQLEVAIDLSKKRFLLTFKRFVACRVVPKKIISDSGTNFRLGESPKTIISDNGTNFRLGESPKTIISDNGTNFRLGESILGNNLHEGEDAELSQFFAEHRIAWHYILPVSPWMVGESGRMVGIVKRALQKTIGRRKLSAELLHTTLCEIERIVNSRPLTSIGNQDYQFLRPVDFIYKDVRFGSTTQPTPVDNDEDDPEYRTTPELSSQKEARIALSETEKLTKKFWTIWKADYLLELRDRHHLLEGRKKSTNRGPKVKDIVLLDEESKFSHGQWPMALILELITSRDGKIRSVIIRTSTGREVQRPLNCIVPLEIRSTVDDDEETDATPTSRGGVVSKVKKILKKKLRTRPYRQGSNLLVPQKS</sequence>
<dbReference type="InterPro" id="IPR001584">
    <property type="entry name" value="Integrase_cat-core"/>
</dbReference>
<dbReference type="GO" id="GO:0015074">
    <property type="term" value="P:DNA integration"/>
    <property type="evidence" value="ECO:0007669"/>
    <property type="project" value="InterPro"/>
</dbReference>
<evidence type="ECO:0000313" key="4">
    <source>
        <dbReference type="Proteomes" id="UP000024635"/>
    </source>
</evidence>
<gene>
    <name evidence="3" type="primary">Acey_s0033.g2688</name>
    <name evidence="3" type="ORF">Y032_0033g2688</name>
</gene>
<dbReference type="Gene3D" id="3.30.420.10">
    <property type="entry name" value="Ribonuclease H-like superfamily/Ribonuclease H"/>
    <property type="match status" value="2"/>
</dbReference>
<evidence type="ECO:0000313" key="3">
    <source>
        <dbReference type="EMBL" id="EYC16490.1"/>
    </source>
</evidence>
<dbReference type="InterPro" id="IPR040676">
    <property type="entry name" value="DUF5641"/>
</dbReference>
<feature type="region of interest" description="Disordered" evidence="1">
    <location>
        <begin position="213"/>
        <end position="236"/>
    </location>
</feature>
<dbReference type="PANTHER" id="PTHR47331">
    <property type="entry name" value="PHD-TYPE DOMAIN-CONTAINING PROTEIN"/>
    <property type="match status" value="1"/>
</dbReference>
<dbReference type="Pfam" id="PF18701">
    <property type="entry name" value="DUF5641"/>
    <property type="match status" value="1"/>
</dbReference>